<keyword evidence="1" id="KW-1133">Transmembrane helix</keyword>
<dbReference type="EMBL" id="CP121671">
    <property type="protein sequence ID" value="WFT76509.1"/>
    <property type="molecule type" value="Genomic_DNA"/>
</dbReference>
<evidence type="ECO:0008006" key="4">
    <source>
        <dbReference type="Google" id="ProtNLM"/>
    </source>
</evidence>
<proteinExistence type="predicted"/>
<feature type="transmembrane region" description="Helical" evidence="1">
    <location>
        <begin position="37"/>
        <end position="56"/>
    </location>
</feature>
<evidence type="ECO:0000313" key="2">
    <source>
        <dbReference type="EMBL" id="WFT76509.1"/>
    </source>
</evidence>
<keyword evidence="1" id="KW-0472">Membrane</keyword>
<dbReference type="Proteomes" id="UP001221597">
    <property type="component" value="Chromosome"/>
</dbReference>
<evidence type="ECO:0000313" key="3">
    <source>
        <dbReference type="Proteomes" id="UP001221597"/>
    </source>
</evidence>
<accession>A0ABY8J4Z2</accession>
<reference evidence="2 3" key="1">
    <citation type="submission" date="2023-04" db="EMBL/GenBank/DDBJ databases">
        <title>Genome sequence of Halobacillus naozhouensis KACC 21980.</title>
        <authorList>
            <person name="Kim S."/>
            <person name="Heo J."/>
            <person name="Kwon S.-W."/>
        </authorList>
    </citation>
    <scope>NUCLEOTIDE SEQUENCE [LARGE SCALE GENOMIC DNA]</scope>
    <source>
        <strain evidence="2 3">KCTC 13234</strain>
    </source>
</reference>
<gene>
    <name evidence="2" type="ORF">P9989_09160</name>
</gene>
<name>A0ABY8J4Z2_9BACI</name>
<dbReference type="RefSeq" id="WP_283078460.1">
    <property type="nucleotide sequence ID" value="NZ_CP121671.1"/>
</dbReference>
<protein>
    <recommendedName>
        <fullName evidence="4">Group-specific protein</fullName>
    </recommendedName>
</protein>
<organism evidence="2 3">
    <name type="scientific">Halobacillus naozhouensis</name>
    <dbReference type="NCBI Taxonomy" id="554880"/>
    <lineage>
        <taxon>Bacteria</taxon>
        <taxon>Bacillati</taxon>
        <taxon>Bacillota</taxon>
        <taxon>Bacilli</taxon>
        <taxon>Bacillales</taxon>
        <taxon>Bacillaceae</taxon>
        <taxon>Halobacillus</taxon>
    </lineage>
</organism>
<evidence type="ECO:0000256" key="1">
    <source>
        <dbReference type="SAM" id="Phobius"/>
    </source>
</evidence>
<keyword evidence="3" id="KW-1185">Reference proteome</keyword>
<keyword evidence="1" id="KW-0812">Transmembrane</keyword>
<sequence length="62" mass="7445">MEDKNFFYILGGVSYVSWPLYFLLYSSEYTTQKIIEGITFISVVMIIYFAITVFYFRQKDED</sequence>
<feature type="transmembrane region" description="Helical" evidence="1">
    <location>
        <begin position="6"/>
        <end position="25"/>
    </location>
</feature>